<proteinExistence type="predicted"/>
<name>A0ABW5RG86_9MICO</name>
<keyword evidence="3" id="KW-1185">Reference proteome</keyword>
<organism evidence="2 3">
    <name type="scientific">Gulosibacter bifidus</name>
    <dbReference type="NCBI Taxonomy" id="272239"/>
    <lineage>
        <taxon>Bacteria</taxon>
        <taxon>Bacillati</taxon>
        <taxon>Actinomycetota</taxon>
        <taxon>Actinomycetes</taxon>
        <taxon>Micrococcales</taxon>
        <taxon>Microbacteriaceae</taxon>
        <taxon>Gulosibacter</taxon>
    </lineage>
</organism>
<dbReference type="Pfam" id="PF03993">
    <property type="entry name" value="DUF349"/>
    <property type="match status" value="3"/>
</dbReference>
<keyword evidence="1" id="KW-0175">Coiled coil</keyword>
<comment type="caution">
    <text evidence="2">The sequence shown here is derived from an EMBL/GenBank/DDBJ whole genome shotgun (WGS) entry which is preliminary data.</text>
</comment>
<evidence type="ECO:0000313" key="2">
    <source>
        <dbReference type="EMBL" id="MFD2673834.1"/>
    </source>
</evidence>
<dbReference type="RefSeq" id="WP_066055201.1">
    <property type="nucleotide sequence ID" value="NZ_JBHUNF010000001.1"/>
</dbReference>
<dbReference type="InterPro" id="IPR007139">
    <property type="entry name" value="DUF349"/>
</dbReference>
<gene>
    <name evidence="2" type="ORF">ACFSUQ_00735</name>
</gene>
<protein>
    <submittedName>
        <fullName evidence="2">DUF349 domain-containing protein</fullName>
    </submittedName>
</protein>
<evidence type="ECO:0000313" key="3">
    <source>
        <dbReference type="Proteomes" id="UP001597453"/>
    </source>
</evidence>
<feature type="coiled-coil region" evidence="1">
    <location>
        <begin position="91"/>
        <end position="118"/>
    </location>
</feature>
<dbReference type="Proteomes" id="UP001597453">
    <property type="component" value="Unassembled WGS sequence"/>
</dbReference>
<dbReference type="EMBL" id="JBHUNF010000001">
    <property type="protein sequence ID" value="MFD2673834.1"/>
    <property type="molecule type" value="Genomic_DNA"/>
</dbReference>
<feature type="coiled-coil region" evidence="1">
    <location>
        <begin position="328"/>
        <end position="385"/>
    </location>
</feature>
<sequence length="410" mass="45827">MSGLPEHPFGRVEADGTVYVTDNGTERQVGQYPDGTPQEALDYFVRKFDDLAAQVLLLEQRARAGANPNDVAKSVSHLNSQIQDAAAVGDLQSLRDRLGKLSGEVAELGEQQQEAQQQAVAEALAHRESIVVAAEELAAQNPANIQWKQTTAKIDELFAQWQDHQKTGPRLPKNDANALWKRFRTARTHLDSERRKFFAKLDADHKQARDAKQAIIERAEALAPKGADGVPEYRRLLDDWKAAGRAGRKHDDALWAKFKAAGDVLFQAKAEVDARDDEEFQANLEQKLAILNDAEPILKMTDRKAAREKLSDIQRRWDEVGRVPRAQFKQVEDRLRNIEQHVRKLDDEHWANSNPEKQARQTGMAAQLNDAIAKLEQDLADAKAKGNAKAIKEAEEALSARQAWLKVIGG</sequence>
<evidence type="ECO:0000256" key="1">
    <source>
        <dbReference type="SAM" id="Coils"/>
    </source>
</evidence>
<reference evidence="3" key="1">
    <citation type="journal article" date="2019" name="Int. J. Syst. Evol. Microbiol.">
        <title>The Global Catalogue of Microorganisms (GCM) 10K type strain sequencing project: providing services to taxonomists for standard genome sequencing and annotation.</title>
        <authorList>
            <consortium name="The Broad Institute Genomics Platform"/>
            <consortium name="The Broad Institute Genome Sequencing Center for Infectious Disease"/>
            <person name="Wu L."/>
            <person name="Ma J."/>
        </authorList>
    </citation>
    <scope>NUCLEOTIDE SEQUENCE [LARGE SCALE GENOMIC DNA]</scope>
    <source>
        <strain evidence="3">TISTR 1511</strain>
    </source>
</reference>
<accession>A0ABW5RG86</accession>